<dbReference type="EMBL" id="LPWF01000013">
    <property type="protein sequence ID" value="ODS00464.1"/>
    <property type="molecule type" value="Genomic_DNA"/>
</dbReference>
<evidence type="ECO:0000313" key="3">
    <source>
        <dbReference type="Proteomes" id="UP000094472"/>
    </source>
</evidence>
<accession>A0A1E3W3W2</accession>
<name>A0A1E3W3W2_9HYPH</name>
<dbReference type="STRING" id="1774969.AUC69_00975"/>
<organism evidence="2 3">
    <name type="scientific">Methyloceanibacter superfactus</name>
    <dbReference type="NCBI Taxonomy" id="1774969"/>
    <lineage>
        <taxon>Bacteria</taxon>
        <taxon>Pseudomonadati</taxon>
        <taxon>Pseudomonadota</taxon>
        <taxon>Alphaproteobacteria</taxon>
        <taxon>Hyphomicrobiales</taxon>
        <taxon>Hyphomicrobiaceae</taxon>
        <taxon>Methyloceanibacter</taxon>
    </lineage>
</organism>
<gene>
    <name evidence="2" type="ORF">AUC69_00975</name>
</gene>
<feature type="region of interest" description="Disordered" evidence="1">
    <location>
        <begin position="158"/>
        <end position="193"/>
    </location>
</feature>
<keyword evidence="3" id="KW-1185">Reference proteome</keyword>
<evidence type="ECO:0000256" key="1">
    <source>
        <dbReference type="SAM" id="MobiDB-lite"/>
    </source>
</evidence>
<proteinExistence type="predicted"/>
<dbReference type="Proteomes" id="UP000094472">
    <property type="component" value="Unassembled WGS sequence"/>
</dbReference>
<protein>
    <submittedName>
        <fullName evidence="2">Uncharacterized protein</fullName>
    </submittedName>
</protein>
<dbReference type="AlphaFoldDB" id="A0A1E3W3W2"/>
<evidence type="ECO:0000313" key="2">
    <source>
        <dbReference type="EMBL" id="ODS00464.1"/>
    </source>
</evidence>
<sequence>MSSGLARPARVRLLQYDPAIGQFDPGASLIVMKDTLAAAGVQACAILAKLEPEDELRQLFHTLSALSPNAPATGLIRWARNPRLLDAHEQVTYGADMCWSGDAMRRDADKRNPLILFHMDAPDTALLAQRAFTALWGASVQVPERHLLARTGAKLRAPMSRPPMPLSRRCGRMSRAGRWSATRPVRPGGRPRH</sequence>
<reference evidence="2 3" key="1">
    <citation type="journal article" date="2016" name="Environ. Microbiol.">
        <title>New Methyloceanibacter diversity from North Sea sediments includes methanotroph containing solely the soluble methane monooxygenase.</title>
        <authorList>
            <person name="Vekeman B."/>
            <person name="Kerckhof F.M."/>
            <person name="Cremers G."/>
            <person name="de Vos P."/>
            <person name="Vandamme P."/>
            <person name="Boon N."/>
            <person name="Op den Camp H.J."/>
            <person name="Heylen K."/>
        </authorList>
    </citation>
    <scope>NUCLEOTIDE SEQUENCE [LARGE SCALE GENOMIC DNA]</scope>
    <source>
        <strain evidence="2 3">R-67175</strain>
    </source>
</reference>
<comment type="caution">
    <text evidence="2">The sequence shown here is derived from an EMBL/GenBank/DDBJ whole genome shotgun (WGS) entry which is preliminary data.</text>
</comment>